<dbReference type="PANTHER" id="PTHR13794:SF58">
    <property type="entry name" value="MITOCHONDRIAL ENOLASE SUPERFAMILY MEMBER 1"/>
    <property type="match status" value="1"/>
</dbReference>
<accession>A0ABZ2V6S3</accession>
<keyword evidence="3" id="KW-0460">Magnesium</keyword>
<evidence type="ECO:0000256" key="1">
    <source>
        <dbReference type="ARBA" id="ARBA00001946"/>
    </source>
</evidence>
<reference evidence="6" key="1">
    <citation type="submission" date="2024-04" db="EMBL/GenBank/DDBJ databases">
        <title>Phylogenomic analyses of a clade within the roseobacter group suggest taxonomic reassignments of species of the genera Aestuariivita, Citreicella, Loktanella, Nautella, Pelagibaca, Ruegeria, Thalassobius, Thiobacimonas and Tropicibacter, and the proposal o.</title>
        <authorList>
            <person name="Jeon C.O."/>
        </authorList>
    </citation>
    <scope>NUCLEOTIDE SEQUENCE [LARGE SCALE GENOMIC DNA]</scope>
    <source>
        <strain evidence="6">BS5-3</strain>
    </source>
</reference>
<dbReference type="Proteomes" id="UP001440612">
    <property type="component" value="Chromosome"/>
</dbReference>
<dbReference type="CDD" id="cd03327">
    <property type="entry name" value="MR_like_2"/>
    <property type="match status" value="1"/>
</dbReference>
<dbReference type="SUPFAM" id="SSF51604">
    <property type="entry name" value="Enolase C-terminal domain-like"/>
    <property type="match status" value="1"/>
</dbReference>
<dbReference type="InterPro" id="IPR046945">
    <property type="entry name" value="RHMD-like"/>
</dbReference>
<dbReference type="InterPro" id="IPR013342">
    <property type="entry name" value="Mandelate_racemase_C"/>
</dbReference>
<dbReference type="InterPro" id="IPR029065">
    <property type="entry name" value="Enolase_C-like"/>
</dbReference>
<dbReference type="InterPro" id="IPR013341">
    <property type="entry name" value="Mandelate_racemase_N_dom"/>
</dbReference>
<dbReference type="SUPFAM" id="SSF54826">
    <property type="entry name" value="Enolase N-terminal domain-like"/>
    <property type="match status" value="1"/>
</dbReference>
<feature type="domain" description="Mandelate racemase/muconate lactonizing enzyme C-terminal" evidence="4">
    <location>
        <begin position="159"/>
        <end position="262"/>
    </location>
</feature>
<evidence type="ECO:0000256" key="3">
    <source>
        <dbReference type="ARBA" id="ARBA00022842"/>
    </source>
</evidence>
<gene>
    <name evidence="5" type="ORF">AABB29_03245</name>
</gene>
<evidence type="ECO:0000256" key="2">
    <source>
        <dbReference type="ARBA" id="ARBA00022723"/>
    </source>
</evidence>
<keyword evidence="2" id="KW-0479">Metal-binding</keyword>
<dbReference type="Gene3D" id="3.20.20.120">
    <property type="entry name" value="Enolase-like C-terminal domain"/>
    <property type="match status" value="1"/>
</dbReference>
<dbReference type="InterPro" id="IPR029017">
    <property type="entry name" value="Enolase-like_N"/>
</dbReference>
<organism evidence="5 6">
    <name type="scientific">Yoonia phaeophyticola</name>
    <dbReference type="NCBI Taxonomy" id="3137369"/>
    <lineage>
        <taxon>Bacteria</taxon>
        <taxon>Pseudomonadati</taxon>
        <taxon>Pseudomonadota</taxon>
        <taxon>Alphaproteobacteria</taxon>
        <taxon>Rhodobacterales</taxon>
        <taxon>Paracoccaceae</taxon>
        <taxon>Yoonia</taxon>
    </lineage>
</organism>
<sequence length="391" mass="43405">MPKIKSIRTRVWHWTGPVVPPQGNFCTNASDALWMKGDAMASFRFHQWLTCEIETDDGTIGIGNAALAPTVIKQAIDEWLAPLIIGEDPFDYAYLWEKMYRRTHAWGRKGIGMTAISAIDIAIWDLMGKLVNKPVFKLLGGRTKETIPVYYSKLYSGPIDEMQAEAEAAMNAGHTAFKMRFGWGPKDGMAGMRENLKRVAGVREVIGDDTDLMADAYMGWNLDYTKRILPKLAPFELRWLEEPVIADDIAGYAELNAMNIVPISGGEHEFSIMGCKDLINNRAVSVLQYDTNRVGGITAAQKINAIAEASQIPVIPHAGQMHNYHLTMANTNCPMAEYFPVFDVEVGNELFYYIFEGDPAASDGRLQLDDDAPGLGISITDKYLAHFDIAG</sequence>
<dbReference type="Pfam" id="PF02746">
    <property type="entry name" value="MR_MLE_N"/>
    <property type="match status" value="1"/>
</dbReference>
<dbReference type="PANTHER" id="PTHR13794">
    <property type="entry name" value="ENOLASE SUPERFAMILY, MANDELATE RACEMASE"/>
    <property type="match status" value="1"/>
</dbReference>
<dbReference type="InterPro" id="IPR034619">
    <property type="entry name" value="L-lyxonate_dehydratase"/>
</dbReference>
<dbReference type="InterPro" id="IPR023444">
    <property type="entry name" value="L-Rhamnon_dehydrat"/>
</dbReference>
<dbReference type="SFLD" id="SFLDG00179">
    <property type="entry name" value="mandelate_racemase"/>
    <property type="match status" value="1"/>
</dbReference>
<protein>
    <submittedName>
        <fullName evidence="5">L-rhamnonate dehydratase</fullName>
    </submittedName>
</protein>
<evidence type="ECO:0000259" key="4">
    <source>
        <dbReference type="SMART" id="SM00922"/>
    </source>
</evidence>
<dbReference type="SMART" id="SM00922">
    <property type="entry name" value="MR_MLE"/>
    <property type="match status" value="1"/>
</dbReference>
<evidence type="ECO:0000313" key="6">
    <source>
        <dbReference type="Proteomes" id="UP001440612"/>
    </source>
</evidence>
<comment type="cofactor">
    <cofactor evidence="1">
        <name>Mg(2+)</name>
        <dbReference type="ChEBI" id="CHEBI:18420"/>
    </cofactor>
</comment>
<name>A0ABZ2V6S3_9RHOB</name>
<keyword evidence="6" id="KW-1185">Reference proteome</keyword>
<evidence type="ECO:0000313" key="5">
    <source>
        <dbReference type="EMBL" id="WZC49682.1"/>
    </source>
</evidence>
<dbReference type="Gene3D" id="3.30.390.10">
    <property type="entry name" value="Enolase-like, N-terminal domain"/>
    <property type="match status" value="1"/>
</dbReference>
<dbReference type="SFLD" id="SFLDF00554">
    <property type="entry name" value="L-lyxonate_dehydratase"/>
    <property type="match status" value="1"/>
</dbReference>
<dbReference type="RefSeq" id="WP_341367792.1">
    <property type="nucleotide sequence ID" value="NZ_CP150951.2"/>
</dbReference>
<dbReference type="SFLD" id="SFLDS00001">
    <property type="entry name" value="Enolase"/>
    <property type="match status" value="1"/>
</dbReference>
<proteinExistence type="predicted"/>
<dbReference type="EMBL" id="CP150951">
    <property type="protein sequence ID" value="WZC49682.1"/>
    <property type="molecule type" value="Genomic_DNA"/>
</dbReference>
<dbReference type="InterPro" id="IPR036849">
    <property type="entry name" value="Enolase-like_C_sf"/>
</dbReference>
<dbReference type="Pfam" id="PF13378">
    <property type="entry name" value="MR_MLE_C"/>
    <property type="match status" value="1"/>
</dbReference>